<dbReference type="InterPro" id="IPR013785">
    <property type="entry name" value="Aldolase_TIM"/>
</dbReference>
<dbReference type="GO" id="GO:0046872">
    <property type="term" value="F:metal ion binding"/>
    <property type="evidence" value="ECO:0007669"/>
    <property type="project" value="UniProtKB-KW"/>
</dbReference>
<dbReference type="PANTHER" id="PTHR43273:SF8">
    <property type="entry name" value="RADICAL SAM DOMAIN PROTEIN"/>
    <property type="match status" value="1"/>
</dbReference>
<reference evidence="6 7" key="1">
    <citation type="submission" date="2016-06" db="EMBL/GenBank/DDBJ databases">
        <authorList>
            <person name="Kjaerup R.B."/>
            <person name="Dalgaard T.S."/>
            <person name="Juul-Madsen H.R."/>
        </authorList>
    </citation>
    <scope>NUCLEOTIDE SEQUENCE [LARGE SCALE GENOMIC DNA]</scope>
    <source>
        <strain evidence="6 7">DSM 43904</strain>
    </source>
</reference>
<accession>A0A1C5IGT4</accession>
<dbReference type="CDD" id="cd01335">
    <property type="entry name" value="Radical_SAM"/>
    <property type="match status" value="1"/>
</dbReference>
<keyword evidence="4" id="KW-0411">Iron-sulfur</keyword>
<keyword evidence="7" id="KW-1185">Reference proteome</keyword>
<dbReference type="InterPro" id="IPR058240">
    <property type="entry name" value="rSAM_sf"/>
</dbReference>
<name>A0A1C5IGT4_9ACTN</name>
<dbReference type="NCBIfam" id="TIGR04269">
    <property type="entry name" value="SAM_SPASM_FxsB"/>
    <property type="match status" value="1"/>
</dbReference>
<proteinExistence type="predicted"/>
<dbReference type="EMBL" id="LT607750">
    <property type="protein sequence ID" value="SCG57570.1"/>
    <property type="molecule type" value="Genomic_DNA"/>
</dbReference>
<dbReference type="Gene3D" id="3.20.20.70">
    <property type="entry name" value="Aldolase class I"/>
    <property type="match status" value="1"/>
</dbReference>
<dbReference type="PANTHER" id="PTHR43273">
    <property type="entry name" value="ANAEROBIC SULFATASE-MATURATING ENZYME HOMOLOG ASLB-RELATED"/>
    <property type="match status" value="1"/>
</dbReference>
<evidence type="ECO:0000259" key="5">
    <source>
        <dbReference type="PROSITE" id="PS51918"/>
    </source>
</evidence>
<dbReference type="SFLD" id="SFLDG01386">
    <property type="entry name" value="main_SPASM_domain-containing"/>
    <property type="match status" value="1"/>
</dbReference>
<feature type="domain" description="Radical SAM core" evidence="5">
    <location>
        <begin position="23"/>
        <end position="256"/>
    </location>
</feature>
<dbReference type="InterPro" id="IPR007197">
    <property type="entry name" value="rSAM"/>
</dbReference>
<evidence type="ECO:0000256" key="2">
    <source>
        <dbReference type="ARBA" id="ARBA00022723"/>
    </source>
</evidence>
<dbReference type="SFLD" id="SFLDS00029">
    <property type="entry name" value="Radical_SAM"/>
    <property type="match status" value="1"/>
</dbReference>
<sequence>MTVSVQWPTRSWVTAVRAAEIWRPYPFQQFILKLHGWCNLSCDYCYVYEMADRSWRDRPRAMPTATLGRAASRIGEHVAEHDLRTVNVVLHGGEPLLAGLDSIAHAVRAVRRAVPTGVDLTFRLQTNGTLLTGKVLDLLLDLDVKVGISLDGNRRGNRHRRYPGGRESYDAVVRGIETLRQDRYHRLFSHLYATVDLDNDPIETYETLLSFQPPFVDFLLPHGTWDAPPPGRTTDPASTPYADWLVAVFDRWYGAPRQETRIRFLSSIMNLILGGHGQVETIGLEPRALVVVDTDGSIQQVDSLKATFPGAPETGLNVFRHAFDDALDHPVTVSRQVGMSALCDTCQRCPVRDICGAGYFPHRYRAGSGYLNPSVYCPDLFALIVHIGDRIVRDLNELVEPTCR</sequence>
<protein>
    <recommendedName>
        <fullName evidence="5">Radical SAM core domain-containing protein</fullName>
    </recommendedName>
</protein>
<dbReference type="AlphaFoldDB" id="A0A1C5IGT4"/>
<dbReference type="SFLD" id="SFLDG01067">
    <property type="entry name" value="SPASM/twitch_domain_containing"/>
    <property type="match status" value="1"/>
</dbReference>
<keyword evidence="1" id="KW-0949">S-adenosyl-L-methionine</keyword>
<dbReference type="SFLD" id="SFLDG01072">
    <property type="entry name" value="dehydrogenase_like"/>
    <property type="match status" value="1"/>
</dbReference>
<evidence type="ECO:0000256" key="1">
    <source>
        <dbReference type="ARBA" id="ARBA00022691"/>
    </source>
</evidence>
<organism evidence="6 7">
    <name type="scientific">Micromonospora echinaurantiaca</name>
    <dbReference type="NCBI Taxonomy" id="47857"/>
    <lineage>
        <taxon>Bacteria</taxon>
        <taxon>Bacillati</taxon>
        <taxon>Actinomycetota</taxon>
        <taxon>Actinomycetes</taxon>
        <taxon>Micromonosporales</taxon>
        <taxon>Micromonosporaceae</taxon>
        <taxon>Micromonospora</taxon>
    </lineage>
</organism>
<dbReference type="Pfam" id="PF04055">
    <property type="entry name" value="Radical_SAM"/>
    <property type="match status" value="1"/>
</dbReference>
<evidence type="ECO:0000256" key="3">
    <source>
        <dbReference type="ARBA" id="ARBA00023004"/>
    </source>
</evidence>
<evidence type="ECO:0000313" key="6">
    <source>
        <dbReference type="EMBL" id="SCG57570.1"/>
    </source>
</evidence>
<gene>
    <name evidence="6" type="ORF">GA0070609_3330</name>
</gene>
<evidence type="ECO:0000313" key="7">
    <source>
        <dbReference type="Proteomes" id="UP000198217"/>
    </source>
</evidence>
<dbReference type="InterPro" id="IPR023867">
    <property type="entry name" value="Sulphatase_maturase_rSAM"/>
</dbReference>
<dbReference type="GO" id="GO:0051536">
    <property type="term" value="F:iron-sulfur cluster binding"/>
    <property type="evidence" value="ECO:0007669"/>
    <property type="project" value="UniProtKB-KW"/>
</dbReference>
<dbReference type="RefSeq" id="WP_088994598.1">
    <property type="nucleotide sequence ID" value="NZ_LT607750.1"/>
</dbReference>
<dbReference type="GO" id="GO:0016491">
    <property type="term" value="F:oxidoreductase activity"/>
    <property type="evidence" value="ECO:0007669"/>
    <property type="project" value="InterPro"/>
</dbReference>
<dbReference type="PROSITE" id="PS51918">
    <property type="entry name" value="RADICAL_SAM"/>
    <property type="match status" value="1"/>
</dbReference>
<dbReference type="Proteomes" id="UP000198217">
    <property type="component" value="Chromosome I"/>
</dbReference>
<dbReference type="InterPro" id="IPR026335">
    <property type="entry name" value="rSAM_SPASM_FxsB"/>
</dbReference>
<keyword evidence="3" id="KW-0408">Iron</keyword>
<dbReference type="SUPFAM" id="SSF102114">
    <property type="entry name" value="Radical SAM enzymes"/>
    <property type="match status" value="1"/>
</dbReference>
<evidence type="ECO:0000256" key="4">
    <source>
        <dbReference type="ARBA" id="ARBA00023014"/>
    </source>
</evidence>
<keyword evidence="2" id="KW-0479">Metal-binding</keyword>